<gene>
    <name evidence="2" type="ORF">IV73_GL000657</name>
</gene>
<dbReference type="GO" id="GO:0022857">
    <property type="term" value="F:transmembrane transporter activity"/>
    <property type="evidence" value="ECO:0007669"/>
    <property type="project" value="InterPro"/>
</dbReference>
<keyword evidence="1" id="KW-1133">Transmembrane helix</keyword>
<dbReference type="Gene3D" id="1.10.1760.20">
    <property type="match status" value="1"/>
</dbReference>
<keyword evidence="1" id="KW-0472">Membrane</keyword>
<dbReference type="Pfam" id="PF12822">
    <property type="entry name" value="ECF_trnsprt"/>
    <property type="match status" value="1"/>
</dbReference>
<organism evidence="2 3">
    <name type="scientific">Weissella kandleri</name>
    <dbReference type="NCBI Taxonomy" id="1616"/>
    <lineage>
        <taxon>Bacteria</taxon>
        <taxon>Bacillati</taxon>
        <taxon>Bacillota</taxon>
        <taxon>Bacilli</taxon>
        <taxon>Lactobacillales</taxon>
        <taxon>Lactobacillaceae</taxon>
        <taxon>Weissella</taxon>
    </lineage>
</organism>
<evidence type="ECO:0000256" key="1">
    <source>
        <dbReference type="SAM" id="Phobius"/>
    </source>
</evidence>
<keyword evidence="3" id="KW-1185">Reference proteome</keyword>
<accession>A0A0R2JDP6</accession>
<keyword evidence="1" id="KW-0812">Transmembrane</keyword>
<protein>
    <recommendedName>
        <fullName evidence="4">ECF transporter S component</fullName>
    </recommendedName>
</protein>
<evidence type="ECO:0008006" key="4">
    <source>
        <dbReference type="Google" id="ProtNLM"/>
    </source>
</evidence>
<feature type="transmembrane region" description="Helical" evidence="1">
    <location>
        <begin position="63"/>
        <end position="86"/>
    </location>
</feature>
<feature type="transmembrane region" description="Helical" evidence="1">
    <location>
        <begin position="122"/>
        <end position="146"/>
    </location>
</feature>
<comment type="caution">
    <text evidence="2">The sequence shown here is derived from an EMBL/GenBank/DDBJ whole genome shotgun (WGS) entry which is preliminary data.</text>
</comment>
<feature type="transmembrane region" description="Helical" evidence="1">
    <location>
        <begin position="166"/>
        <end position="190"/>
    </location>
</feature>
<dbReference type="InterPro" id="IPR024529">
    <property type="entry name" value="ECF_trnsprt_substrate-spec"/>
</dbReference>
<evidence type="ECO:0000313" key="2">
    <source>
        <dbReference type="EMBL" id="KRN75488.1"/>
    </source>
</evidence>
<name>A0A0R2JDP6_9LACO</name>
<dbReference type="EMBL" id="JQBP01000002">
    <property type="protein sequence ID" value="KRN75488.1"/>
    <property type="molecule type" value="Genomic_DNA"/>
</dbReference>
<evidence type="ECO:0000313" key="3">
    <source>
        <dbReference type="Proteomes" id="UP000051655"/>
    </source>
</evidence>
<feature type="transmembrane region" description="Helical" evidence="1">
    <location>
        <begin position="12"/>
        <end position="33"/>
    </location>
</feature>
<reference evidence="2 3" key="1">
    <citation type="journal article" date="2015" name="Genome Announc.">
        <title>Expanding the biotechnology potential of lactobacilli through comparative genomics of 213 strains and associated genera.</title>
        <authorList>
            <person name="Sun Z."/>
            <person name="Harris H.M."/>
            <person name="McCann A."/>
            <person name="Guo C."/>
            <person name="Argimon S."/>
            <person name="Zhang W."/>
            <person name="Yang X."/>
            <person name="Jeffery I.B."/>
            <person name="Cooney J.C."/>
            <person name="Kagawa T.F."/>
            <person name="Liu W."/>
            <person name="Song Y."/>
            <person name="Salvetti E."/>
            <person name="Wrobel A."/>
            <person name="Rasinkangas P."/>
            <person name="Parkhill J."/>
            <person name="Rea M.C."/>
            <person name="O'Sullivan O."/>
            <person name="Ritari J."/>
            <person name="Douillard F.P."/>
            <person name="Paul Ross R."/>
            <person name="Yang R."/>
            <person name="Briner A.E."/>
            <person name="Felis G.E."/>
            <person name="de Vos W.M."/>
            <person name="Barrangou R."/>
            <person name="Klaenhammer T.R."/>
            <person name="Caufield P.W."/>
            <person name="Cui Y."/>
            <person name="Zhang H."/>
            <person name="O'Toole P.W."/>
        </authorList>
    </citation>
    <scope>NUCLEOTIDE SEQUENCE [LARGE SCALE GENOMIC DNA]</scope>
    <source>
        <strain evidence="2 3">DSM 20593</strain>
    </source>
</reference>
<dbReference type="AlphaFoldDB" id="A0A0R2JDP6"/>
<proteinExistence type="predicted"/>
<dbReference type="Proteomes" id="UP000051655">
    <property type="component" value="Unassembled WGS sequence"/>
</dbReference>
<dbReference type="STRING" id="1616.IV73_GL000657"/>
<sequence length="201" mass="22161">MMNQQKISTQRLVLTALFIAIVLLQSIIPWLGFIPINPMVRVTIIPFTVALGAMILGPKVGMLLGLVMGGLSFYHAWTIPMGIGALMFRDPLVAFVPRMLVGLIIGWLYWRYVRQQHGTKRLVSMFMMGALTALINTVLVITLTWIHFRVFNTTVAGLPNNVGIIWMFTSLAGANALLEIFLDGMLGLLVGGPVLKAINKL</sequence>
<dbReference type="PATRIC" id="fig|1616.3.peg.675"/>
<feature type="transmembrane region" description="Helical" evidence="1">
    <location>
        <begin position="39"/>
        <end position="56"/>
    </location>
</feature>
<feature type="transmembrane region" description="Helical" evidence="1">
    <location>
        <begin position="92"/>
        <end position="110"/>
    </location>
</feature>